<proteinExistence type="predicted"/>
<reference evidence="1 2" key="1">
    <citation type="submission" date="2019-04" db="EMBL/GenBank/DDBJ databases">
        <authorList>
            <person name="Liu A."/>
        </authorList>
    </citation>
    <scope>NUCLEOTIDE SEQUENCE [LARGE SCALE GENOMIC DNA]</scope>
    <source>
        <strain evidence="1 2">RZ03</strain>
    </source>
</reference>
<name>A0A4S1E184_9FLAO</name>
<gene>
    <name evidence="1" type="ORF">EM932_02215</name>
</gene>
<dbReference type="InterPro" id="IPR024747">
    <property type="entry name" value="Pyridox_Oxase-rel"/>
</dbReference>
<dbReference type="RefSeq" id="WP_135875045.1">
    <property type="nucleotide sequence ID" value="NZ_SRSO01000002.1"/>
</dbReference>
<keyword evidence="2" id="KW-1185">Reference proteome</keyword>
<dbReference type="OrthoDB" id="9794935at2"/>
<dbReference type="Gene3D" id="2.30.110.10">
    <property type="entry name" value="Electron Transport, Fmn-binding Protein, Chain A"/>
    <property type="match status" value="1"/>
</dbReference>
<sequence length="150" mass="17278">MKDLKKYEVVYILKNNYVGNLSYLWKSKPYVVPITYYYDEAEHCILSYTGEGHKIEAMRLNNLVSIGVAQIKSVNNWQSILIHGKFEELSGTHAKQELHKFANGVKKVMFIKDNKYPDLISDFSSKTTSGRAPIVYRIKVSEMMGKCRTC</sequence>
<evidence type="ECO:0000313" key="1">
    <source>
        <dbReference type="EMBL" id="TGV04356.1"/>
    </source>
</evidence>
<dbReference type="Proteomes" id="UP000307602">
    <property type="component" value="Unassembled WGS sequence"/>
</dbReference>
<comment type="caution">
    <text evidence="1">The sequence shown here is derived from an EMBL/GenBank/DDBJ whole genome shotgun (WGS) entry which is preliminary data.</text>
</comment>
<accession>A0A4S1E184</accession>
<dbReference type="InterPro" id="IPR012349">
    <property type="entry name" value="Split_barrel_FMN-bd"/>
</dbReference>
<organism evidence="1 2">
    <name type="scientific">Flavivirga rizhaonensis</name>
    <dbReference type="NCBI Taxonomy" id="2559571"/>
    <lineage>
        <taxon>Bacteria</taxon>
        <taxon>Pseudomonadati</taxon>
        <taxon>Bacteroidota</taxon>
        <taxon>Flavobacteriia</taxon>
        <taxon>Flavobacteriales</taxon>
        <taxon>Flavobacteriaceae</taxon>
        <taxon>Flavivirga</taxon>
    </lineage>
</organism>
<dbReference type="Pfam" id="PF12900">
    <property type="entry name" value="Pyridox_ox_2"/>
    <property type="match status" value="1"/>
</dbReference>
<evidence type="ECO:0000313" key="2">
    <source>
        <dbReference type="Proteomes" id="UP000307602"/>
    </source>
</evidence>
<dbReference type="AlphaFoldDB" id="A0A4S1E184"/>
<dbReference type="SUPFAM" id="SSF50475">
    <property type="entry name" value="FMN-binding split barrel"/>
    <property type="match status" value="1"/>
</dbReference>
<dbReference type="EMBL" id="SRSO01000002">
    <property type="protein sequence ID" value="TGV04356.1"/>
    <property type="molecule type" value="Genomic_DNA"/>
</dbReference>
<protein>
    <submittedName>
        <fullName evidence="1">Flavin mononucleotide-binding protein</fullName>
    </submittedName>
</protein>